<evidence type="ECO:0000313" key="8">
    <source>
        <dbReference type="EMBL" id="VEU20486.1"/>
    </source>
</evidence>
<dbReference type="GO" id="GO:0005737">
    <property type="term" value="C:cytoplasm"/>
    <property type="evidence" value="ECO:0007669"/>
    <property type="project" value="InterPro"/>
</dbReference>
<proteinExistence type="inferred from homology"/>
<evidence type="ECO:0000256" key="5">
    <source>
        <dbReference type="ARBA" id="ARBA00022801"/>
    </source>
</evidence>
<dbReference type="PANTHER" id="PTHR10286">
    <property type="entry name" value="INORGANIC PYROPHOSPHATASE"/>
    <property type="match status" value="1"/>
</dbReference>
<evidence type="ECO:0000256" key="1">
    <source>
        <dbReference type="ARBA" id="ARBA00001946"/>
    </source>
</evidence>
<dbReference type="SUPFAM" id="SSF50324">
    <property type="entry name" value="Inorganic pyrophosphatase"/>
    <property type="match status" value="1"/>
</dbReference>
<dbReference type="InParanoid" id="A0A448YHV7"/>
<protein>
    <recommendedName>
        <fullName evidence="3">inorganic diphosphatase</fullName>
        <ecNumber evidence="3">3.6.1.1</ecNumber>
    </recommendedName>
    <alternativeName>
        <fullName evidence="7">Pyrophosphate phospho-hydrolase</fullName>
    </alternativeName>
</protein>
<dbReference type="GO" id="GO:0000287">
    <property type="term" value="F:magnesium ion binding"/>
    <property type="evidence" value="ECO:0007669"/>
    <property type="project" value="InterPro"/>
</dbReference>
<evidence type="ECO:0000256" key="6">
    <source>
        <dbReference type="ARBA" id="ARBA00022842"/>
    </source>
</evidence>
<accession>A0A448YHV7</accession>
<dbReference type="Proteomes" id="UP000290900">
    <property type="component" value="Unassembled WGS sequence"/>
</dbReference>
<dbReference type="Pfam" id="PF00719">
    <property type="entry name" value="Pyrophosphatase"/>
    <property type="match status" value="1"/>
</dbReference>
<dbReference type="CDD" id="cd00412">
    <property type="entry name" value="pyrophosphatase"/>
    <property type="match status" value="1"/>
</dbReference>
<keyword evidence="6" id="KW-0460">Magnesium</keyword>
<dbReference type="GO" id="GO:0004427">
    <property type="term" value="F:inorganic diphosphate phosphatase activity"/>
    <property type="evidence" value="ECO:0007669"/>
    <property type="project" value="UniProtKB-EC"/>
</dbReference>
<evidence type="ECO:0000256" key="4">
    <source>
        <dbReference type="ARBA" id="ARBA00022723"/>
    </source>
</evidence>
<dbReference type="PROSITE" id="PS00387">
    <property type="entry name" value="PPASE"/>
    <property type="match status" value="1"/>
</dbReference>
<keyword evidence="4" id="KW-0479">Metal-binding</keyword>
<reference evidence="8 9" key="1">
    <citation type="submission" date="2018-12" db="EMBL/GenBank/DDBJ databases">
        <authorList>
            <person name="Tiukova I."/>
            <person name="Dainat J."/>
        </authorList>
    </citation>
    <scope>NUCLEOTIDE SEQUENCE [LARGE SCALE GENOMIC DNA]</scope>
</reference>
<evidence type="ECO:0000313" key="9">
    <source>
        <dbReference type="Proteomes" id="UP000290900"/>
    </source>
</evidence>
<evidence type="ECO:0000256" key="7">
    <source>
        <dbReference type="ARBA" id="ARBA00032535"/>
    </source>
</evidence>
<name>A0A448YHV7_BRENA</name>
<gene>
    <name evidence="8" type="ORF">BRENAR_LOCUS1221</name>
</gene>
<dbReference type="GO" id="GO:0006796">
    <property type="term" value="P:phosphate-containing compound metabolic process"/>
    <property type="evidence" value="ECO:0007669"/>
    <property type="project" value="InterPro"/>
</dbReference>
<keyword evidence="5" id="KW-0378">Hydrolase</keyword>
<dbReference type="Gene3D" id="3.90.80.10">
    <property type="entry name" value="Inorganic pyrophosphatase"/>
    <property type="match status" value="1"/>
</dbReference>
<dbReference type="InterPro" id="IPR008162">
    <property type="entry name" value="Pyrophosphatase"/>
</dbReference>
<dbReference type="AlphaFoldDB" id="A0A448YHV7"/>
<dbReference type="FunCoup" id="A0A448YHV7">
    <property type="interactions" value="259"/>
</dbReference>
<evidence type="ECO:0000256" key="2">
    <source>
        <dbReference type="ARBA" id="ARBA00006220"/>
    </source>
</evidence>
<dbReference type="EMBL" id="CAACVR010000004">
    <property type="protein sequence ID" value="VEU20486.1"/>
    <property type="molecule type" value="Genomic_DNA"/>
</dbReference>
<dbReference type="FunFam" id="3.90.80.10:FF:000007">
    <property type="entry name" value="Inorganic pyrophosphatase, mitochondrial"/>
    <property type="match status" value="1"/>
</dbReference>
<dbReference type="InterPro" id="IPR036649">
    <property type="entry name" value="Pyrophosphatase_sf"/>
</dbReference>
<comment type="cofactor">
    <cofactor evidence="1">
        <name>Mg(2+)</name>
        <dbReference type="ChEBI" id="CHEBI:18420"/>
    </cofactor>
</comment>
<organism evidence="8 9">
    <name type="scientific">Brettanomyces naardenensis</name>
    <name type="common">Yeast</name>
    <dbReference type="NCBI Taxonomy" id="13370"/>
    <lineage>
        <taxon>Eukaryota</taxon>
        <taxon>Fungi</taxon>
        <taxon>Dikarya</taxon>
        <taxon>Ascomycota</taxon>
        <taxon>Saccharomycotina</taxon>
        <taxon>Pichiomycetes</taxon>
        <taxon>Pichiales</taxon>
        <taxon>Pichiaceae</taxon>
        <taxon>Brettanomyces</taxon>
    </lineage>
</organism>
<keyword evidence="9" id="KW-1185">Reference proteome</keyword>
<dbReference type="OrthoDB" id="1608002at2759"/>
<dbReference type="EC" id="3.6.1.1" evidence="3"/>
<evidence type="ECO:0000256" key="3">
    <source>
        <dbReference type="ARBA" id="ARBA00012146"/>
    </source>
</evidence>
<dbReference type="STRING" id="13370.A0A448YHV7"/>
<sequence length="302" mass="33515">MPFNTVASLSHSRRALFSTLQSGSKFTNNFKAYLVDDKGKPGSFFHDVPLSLNSADRTATMVVEIPRYTQGKFEISKELPFNPIVQDTKKGKLRFVNNVFPFHGYPYNYGALPQTWEDPTTSTAENKGFFGDNDPLDVVEIGGSLGKLGQVKTVRILGALALIDDGEMDWKIIAVDALDPLAPKLVNGIKDIEKVMPAALDGLRKWFKNYKRPTGKPENAFAFGGEYLDADTAMKIVEQCHSRWSKLIQGEVDAKRKCLPQIANTTLIGTPGLTGEARPEIEEAGKERSISEEVNTVYYFKD</sequence>
<comment type="similarity">
    <text evidence="2">Belongs to the PPase family.</text>
</comment>